<dbReference type="STRING" id="447595.SAMN05660826_00575"/>
<feature type="transmembrane region" description="Helical" evidence="1">
    <location>
        <begin position="413"/>
        <end position="437"/>
    </location>
</feature>
<feature type="transmembrane region" description="Helical" evidence="1">
    <location>
        <begin position="48"/>
        <end position="71"/>
    </location>
</feature>
<gene>
    <name evidence="2" type="ORF">SAMN05660826_00575</name>
</gene>
<dbReference type="OrthoDB" id="9764596at2"/>
<sequence>MLGGQGAVPNKVINSYALVDFTFNLMMMVAVTYYAYFLTDVAMIEAAFMGTILLIARICDMISVPITGGIIQNSHLKWGKYRSWILIAPPFTATFFILMFTNPPLNQISKAVFLGACYVVAHVCVNFAYNGHISMMSILGRTPQDRLRLSQRKMQFMTASSLVFSLTCMPLINLLGRGNEGRGFFLTVALFALIQVLGYWNLFRQSEGYDVYEKDKAAIKGSTKASAGEMFVNMLSNGPLMALFVSGIIGNTSLFVISSLLTYYYKYVAGNLGMITIHLTSQSVFSFLGSLIAPFIVAKLGKRSTFIFASLLNPVLYTILFLSGGRNPYLFIALSSIGAFLGASSMSIGPALYVDTAEYGKWKTGKDLTAFIMSMSAMPIKIGVALSGAVVGYGLAIIGYNPLAEPTEALIRGIINLVTLIPISCGLTAAIIFILFYKLTDEKVMEIMSANQVR</sequence>
<name>A0A1M7HC03_9FIRM</name>
<dbReference type="Proteomes" id="UP000184375">
    <property type="component" value="Unassembled WGS sequence"/>
</dbReference>
<dbReference type="RefSeq" id="WP_073254387.1">
    <property type="nucleotide sequence ID" value="NZ_FRCR01000003.1"/>
</dbReference>
<feature type="transmembrane region" description="Helical" evidence="1">
    <location>
        <begin position="329"/>
        <end position="354"/>
    </location>
</feature>
<dbReference type="InterPro" id="IPR039672">
    <property type="entry name" value="MFS_2"/>
</dbReference>
<feature type="transmembrane region" description="Helical" evidence="1">
    <location>
        <begin position="240"/>
        <end position="265"/>
    </location>
</feature>
<dbReference type="GO" id="GO:0015293">
    <property type="term" value="F:symporter activity"/>
    <property type="evidence" value="ECO:0007669"/>
    <property type="project" value="InterPro"/>
</dbReference>
<feature type="transmembrane region" description="Helical" evidence="1">
    <location>
        <begin position="83"/>
        <end position="100"/>
    </location>
</feature>
<dbReference type="NCBIfam" id="TIGR00792">
    <property type="entry name" value="gph"/>
    <property type="match status" value="1"/>
</dbReference>
<dbReference type="SUPFAM" id="SSF103473">
    <property type="entry name" value="MFS general substrate transporter"/>
    <property type="match status" value="1"/>
</dbReference>
<feature type="transmembrane region" description="Helical" evidence="1">
    <location>
        <begin position="184"/>
        <end position="203"/>
    </location>
</feature>
<dbReference type="EMBL" id="FRCR01000003">
    <property type="protein sequence ID" value="SHM26005.1"/>
    <property type="molecule type" value="Genomic_DNA"/>
</dbReference>
<organism evidence="2 3">
    <name type="scientific">Caldanaerovirga acetigignens</name>
    <dbReference type="NCBI Taxonomy" id="447595"/>
    <lineage>
        <taxon>Bacteria</taxon>
        <taxon>Bacillati</taxon>
        <taxon>Bacillota</taxon>
        <taxon>Clostridia</taxon>
        <taxon>Thermosediminibacterales</taxon>
        <taxon>Thermosediminibacteraceae</taxon>
        <taxon>Caldanaerovirga</taxon>
    </lineage>
</organism>
<evidence type="ECO:0000256" key="1">
    <source>
        <dbReference type="SAM" id="Phobius"/>
    </source>
</evidence>
<dbReference type="InterPro" id="IPR001927">
    <property type="entry name" value="Na/Gal_symport"/>
</dbReference>
<keyword evidence="1" id="KW-0812">Transmembrane</keyword>
<dbReference type="PANTHER" id="PTHR11328:SF24">
    <property type="entry name" value="MAJOR FACILITATOR SUPERFAMILY (MFS) PROFILE DOMAIN-CONTAINING PROTEIN"/>
    <property type="match status" value="1"/>
</dbReference>
<dbReference type="GO" id="GO:0005886">
    <property type="term" value="C:plasma membrane"/>
    <property type="evidence" value="ECO:0007669"/>
    <property type="project" value="TreeGrafter"/>
</dbReference>
<evidence type="ECO:0000313" key="2">
    <source>
        <dbReference type="EMBL" id="SHM26005.1"/>
    </source>
</evidence>
<dbReference type="InterPro" id="IPR036259">
    <property type="entry name" value="MFS_trans_sf"/>
</dbReference>
<dbReference type="GO" id="GO:0008643">
    <property type="term" value="P:carbohydrate transport"/>
    <property type="evidence" value="ECO:0007669"/>
    <property type="project" value="InterPro"/>
</dbReference>
<feature type="transmembrane region" description="Helical" evidence="1">
    <location>
        <begin position="154"/>
        <end position="172"/>
    </location>
</feature>
<keyword evidence="3" id="KW-1185">Reference proteome</keyword>
<dbReference type="AlphaFoldDB" id="A0A1M7HC03"/>
<dbReference type="PANTHER" id="PTHR11328">
    <property type="entry name" value="MAJOR FACILITATOR SUPERFAMILY DOMAIN-CONTAINING PROTEIN"/>
    <property type="match status" value="1"/>
</dbReference>
<reference evidence="3" key="1">
    <citation type="submission" date="2016-11" db="EMBL/GenBank/DDBJ databases">
        <authorList>
            <person name="Varghese N."/>
            <person name="Submissions S."/>
        </authorList>
    </citation>
    <scope>NUCLEOTIDE SEQUENCE [LARGE SCALE GENOMIC DNA]</scope>
    <source>
        <strain evidence="3">DSM 18802</strain>
    </source>
</reference>
<evidence type="ECO:0000313" key="3">
    <source>
        <dbReference type="Proteomes" id="UP000184375"/>
    </source>
</evidence>
<keyword evidence="1" id="KW-0472">Membrane</keyword>
<dbReference type="GO" id="GO:0006814">
    <property type="term" value="P:sodium ion transport"/>
    <property type="evidence" value="ECO:0007669"/>
    <property type="project" value="InterPro"/>
</dbReference>
<dbReference type="Pfam" id="PF13347">
    <property type="entry name" value="MFS_2"/>
    <property type="match status" value="1"/>
</dbReference>
<feature type="transmembrane region" description="Helical" evidence="1">
    <location>
        <begin position="305"/>
        <end position="323"/>
    </location>
</feature>
<feature type="transmembrane region" description="Helical" evidence="1">
    <location>
        <begin position="112"/>
        <end position="133"/>
    </location>
</feature>
<accession>A0A1M7HC03</accession>
<proteinExistence type="predicted"/>
<feature type="transmembrane region" description="Helical" evidence="1">
    <location>
        <begin position="12"/>
        <end position="36"/>
    </location>
</feature>
<feature type="transmembrane region" description="Helical" evidence="1">
    <location>
        <begin position="277"/>
        <end position="298"/>
    </location>
</feature>
<dbReference type="Gene3D" id="1.20.1250.20">
    <property type="entry name" value="MFS general substrate transporter like domains"/>
    <property type="match status" value="2"/>
</dbReference>
<keyword evidence="1" id="KW-1133">Transmembrane helix</keyword>
<protein>
    <submittedName>
        <fullName evidence="2">Glycoside/pentoside/hexuronide:cation symporter, GPH family</fullName>
    </submittedName>
</protein>
<feature type="transmembrane region" description="Helical" evidence="1">
    <location>
        <begin position="382"/>
        <end position="401"/>
    </location>
</feature>